<reference evidence="2 3" key="1">
    <citation type="submission" date="2016-02" db="EMBL/GenBank/DDBJ databases">
        <title>Genome analysis of coral dinoflagellate symbionts highlights evolutionary adaptations to a symbiotic lifestyle.</title>
        <authorList>
            <person name="Aranda M."/>
            <person name="Li Y."/>
            <person name="Liew Y.J."/>
            <person name="Baumgarten S."/>
            <person name="Simakov O."/>
            <person name="Wilson M."/>
            <person name="Piel J."/>
            <person name="Ashoor H."/>
            <person name="Bougouffa S."/>
            <person name="Bajic V.B."/>
            <person name="Ryu T."/>
            <person name="Ravasi T."/>
            <person name="Bayer T."/>
            <person name="Micklem G."/>
            <person name="Kim H."/>
            <person name="Bhak J."/>
            <person name="Lajeunesse T.C."/>
            <person name="Voolstra C.R."/>
        </authorList>
    </citation>
    <scope>NUCLEOTIDE SEQUENCE [LARGE SCALE GENOMIC DNA]</scope>
    <source>
        <strain evidence="2 3">CCMP2467</strain>
    </source>
</reference>
<feature type="compositionally biased region" description="Polar residues" evidence="1">
    <location>
        <begin position="897"/>
        <end position="908"/>
    </location>
</feature>
<keyword evidence="3" id="KW-1185">Reference proteome</keyword>
<feature type="compositionally biased region" description="Polar residues" evidence="1">
    <location>
        <begin position="919"/>
        <end position="941"/>
    </location>
</feature>
<dbReference type="InterPro" id="IPR038765">
    <property type="entry name" value="Papain-like_cys_pep_sf"/>
</dbReference>
<accession>A0A1Q9F5H6</accession>
<evidence type="ECO:0000313" key="2">
    <source>
        <dbReference type="EMBL" id="OLQ14902.1"/>
    </source>
</evidence>
<proteinExistence type="predicted"/>
<dbReference type="Proteomes" id="UP000186817">
    <property type="component" value="Unassembled WGS sequence"/>
</dbReference>
<feature type="region of interest" description="Disordered" evidence="1">
    <location>
        <begin position="889"/>
        <end position="942"/>
    </location>
</feature>
<name>A0A1Q9F5H6_SYMMI</name>
<sequence length="1326" mass="148605">MFTIVVQLTDKAQPENLDIGAWREVASDRKKVCEEKLQCTEHEGKRILMEVANGASVTKFKDLQRSAIIFLDQLSAESRELRWLACSQLPDFYKQKNSQKKTGWPEATTFSLWYTVAEDFILEQLLDAVHVFNVPGHVSCHFDGVLLAASMVDAVEKEIGKNILEYMEAQVLQDTGFQIRLKEKTLLSFHAILGQALKPFEDDNPFDARTDLLAAVPNSIPAGLIFLGADINHIVRQLQAESPLNVAAEQLTVRLRRYVDWHGADENFLLPVGKVAQEQSQNCLVLLELPEEFCSIAVKVMPHNNIVVCSRVKMFRGTWSLNSGRARKRCWTSLPAHQVDVGQDLLDKLQTEVQEACALPESTAGQVFKPTTCPCCPRRRFDKRAHLMLHLQSQHVAKKRFCPSGTKQLRIAVSIYDQDALQGEVMEPNYPSRSAAIMRADVMPPIPIKFVCIDQTIRYVFTETGPMIMALHAIKSRSDLRRLGNLYYNHGFACIFLKSAAMNNASLHRIYTDVIGSCTRHKCQLTSLVPRATNGFWTNVMEDLMQSPALASYKEELLTQCFENEEFDYISIDATFKINLKVIGQANFHSSQSSRDAAAIPESEAACRMLTCRGRTGATLLVRVVRSEKASVVAETLHDALPQHHRAQVRHVVSDSPSAEMHRVLQGVLPGLRSISLDAMHIVMVYEQNMNNKKTSGWLAMIIDKFRKRDPKRSADSWGPFYEGQVLPQPSANVRAMCARLETPDMSYLQAYAHLEQLNPDQPWLTELDFLHAVLAHLSMFREETAKNTYSGATLHRLITNVASPTKLQWLLNDTRYRHSVPRERLVLLPSGTTSNESLHRELNHGFRETAVMHKAALILKLDFFQFANVFARSASSASQERRLSWVSDSKKPGWSRSGSNASLNTMTSSCSPSGSSSTEADSSCSRRAYQRSDSGTSWDSGEQKFLYGPTAWHPEAWTDLIRSSQLRPDVQVNGALANISPGKALPPGYAMKMPLDECAVISMQLALGISLSLDIDTAFDSLPKEQIILATEAAGLKSDEIALALHIHQAAHLHFNIAGHICFFNKAFGKAAGCLLCFGHWPRPDFTMSLWPPLRARRSPTCSIASNSAGKLTGGTTDWESGVEQQEPPSCDKSPSYARTILPKLFATAQGWHDMKHIAPSSLSQPMRTILWQKFMSELIQRAQKVLNDQEAREQAIKLDLYDYNHGFKYQSGSGATRSWARHHLVHQSLVAIIQHIGESATTGHYRTALHPFQTDTFSWLHTDDSQVASNVHPDDLNRTNYILFHWLWSANQGPPRIPAFFCLKKPSSEAPTTRDREPQTTAAR</sequence>
<organism evidence="2 3">
    <name type="scientific">Symbiodinium microadriaticum</name>
    <name type="common">Dinoflagellate</name>
    <name type="synonym">Zooxanthella microadriatica</name>
    <dbReference type="NCBI Taxonomy" id="2951"/>
    <lineage>
        <taxon>Eukaryota</taxon>
        <taxon>Sar</taxon>
        <taxon>Alveolata</taxon>
        <taxon>Dinophyceae</taxon>
        <taxon>Suessiales</taxon>
        <taxon>Symbiodiniaceae</taxon>
        <taxon>Symbiodinium</taxon>
    </lineage>
</organism>
<evidence type="ECO:0000256" key="1">
    <source>
        <dbReference type="SAM" id="MobiDB-lite"/>
    </source>
</evidence>
<dbReference type="Gene3D" id="3.90.70.10">
    <property type="entry name" value="Cysteine proteinases"/>
    <property type="match status" value="1"/>
</dbReference>
<dbReference type="SUPFAM" id="SSF54001">
    <property type="entry name" value="Cysteine proteinases"/>
    <property type="match status" value="1"/>
</dbReference>
<dbReference type="CDD" id="cd02257">
    <property type="entry name" value="Peptidase_C19"/>
    <property type="match status" value="1"/>
</dbReference>
<feature type="compositionally biased region" description="Low complexity" evidence="1">
    <location>
        <begin position="909"/>
        <end position="918"/>
    </location>
</feature>
<gene>
    <name evidence="2" type="ORF">AK812_SmicGene876</name>
</gene>
<dbReference type="OrthoDB" id="434259at2759"/>
<comment type="caution">
    <text evidence="2">The sequence shown here is derived from an EMBL/GenBank/DDBJ whole genome shotgun (WGS) entry which is preliminary data.</text>
</comment>
<evidence type="ECO:0000313" key="3">
    <source>
        <dbReference type="Proteomes" id="UP000186817"/>
    </source>
</evidence>
<protein>
    <submittedName>
        <fullName evidence="2">Uncharacterized protein</fullName>
    </submittedName>
</protein>
<dbReference type="EMBL" id="LSRX01000009">
    <property type="protein sequence ID" value="OLQ14902.1"/>
    <property type="molecule type" value="Genomic_DNA"/>
</dbReference>